<dbReference type="GeneID" id="39594458"/>
<dbReference type="Pfam" id="PF11885">
    <property type="entry name" value="DUF3405"/>
    <property type="match status" value="1"/>
</dbReference>
<evidence type="ECO:0000313" key="2">
    <source>
        <dbReference type="EMBL" id="RWQ91851.1"/>
    </source>
</evidence>
<dbReference type="InterPro" id="IPR021822">
    <property type="entry name" value="DUF3405"/>
</dbReference>
<organism evidence="2 3">
    <name type="scientific">Byssochlamys spectabilis</name>
    <name type="common">Paecilomyces variotii</name>
    <dbReference type="NCBI Taxonomy" id="264951"/>
    <lineage>
        <taxon>Eukaryota</taxon>
        <taxon>Fungi</taxon>
        <taxon>Dikarya</taxon>
        <taxon>Ascomycota</taxon>
        <taxon>Pezizomycotina</taxon>
        <taxon>Eurotiomycetes</taxon>
        <taxon>Eurotiomycetidae</taxon>
        <taxon>Eurotiales</taxon>
        <taxon>Thermoascaceae</taxon>
        <taxon>Paecilomyces</taxon>
    </lineage>
</organism>
<dbReference type="Proteomes" id="UP000283841">
    <property type="component" value="Unassembled WGS sequence"/>
</dbReference>
<evidence type="ECO:0000313" key="3">
    <source>
        <dbReference type="Proteomes" id="UP000283841"/>
    </source>
</evidence>
<dbReference type="AlphaFoldDB" id="A0A443HJ42"/>
<evidence type="ECO:0008006" key="4">
    <source>
        <dbReference type="Google" id="ProtNLM"/>
    </source>
</evidence>
<dbReference type="PANTHER" id="PTHR36205">
    <property type="entry name" value="CHROMOSOME 19, WHOLE GENOME SHOTGUN SEQUENCE"/>
    <property type="match status" value="1"/>
</dbReference>
<proteinExistence type="predicted"/>
<dbReference type="RefSeq" id="XP_028481496.1">
    <property type="nucleotide sequence ID" value="XM_028625181.1"/>
</dbReference>
<dbReference type="VEuPathDB" id="FungiDB:C8Q69DRAFT_118312"/>
<evidence type="ECO:0000256" key="1">
    <source>
        <dbReference type="SAM" id="Phobius"/>
    </source>
</evidence>
<keyword evidence="3" id="KW-1185">Reference proteome</keyword>
<feature type="transmembrane region" description="Helical" evidence="1">
    <location>
        <begin position="41"/>
        <end position="60"/>
    </location>
</feature>
<comment type="caution">
    <text evidence="2">The sequence shown here is derived from an EMBL/GenBank/DDBJ whole genome shotgun (WGS) entry which is preliminary data.</text>
</comment>
<dbReference type="STRING" id="264951.A0A443HJ42"/>
<protein>
    <recommendedName>
        <fullName evidence="4">Major facilitator superfamily transporter</fullName>
    </recommendedName>
</protein>
<dbReference type="PANTHER" id="PTHR36205:SF2">
    <property type="entry name" value="MAJOR FACILITATOR SUPERFAMILY TRANSPORTER"/>
    <property type="match status" value="1"/>
</dbReference>
<accession>A0A443HJ42</accession>
<keyword evidence="1" id="KW-0472">Membrane</keyword>
<sequence>MDDAYCDRIPRRRFRWHFLPSKTGVRASFADFVRMRSRKGVLMLSAVGFFVSLLLALSYLTVGVLSSPHDGHTFFGGKKDPMRPPQQKYLEEAASYSSTFKKLKSTLKRIHVPEHYHNPHVFDDPRAEDPTLLPKIYHPYPDYESSEWKQTHRGNFQPCMGPRGMYLNESLEDRVGVYVGIPEGFPAPVFGTHQTIGLDGELSYDRYTRYGPYGFGEDEDDVKNWIKPAPVDWNRTDWGSLQRQCVERNAARYAQSTQEQRSAKVTMRPEHRTAILIRTYTNKEYSEDDKRVLRAMITELSLHSGGEYEVFLLVHVKDDTIQINKKEVYDQVVRETIPEEFWGIAKLWNIETVRAPYPYLNPAVVNVHQSQWLPVLWFMNENPQFDYFWNWEIDTRYTGHLYEFAEKVAEFGRNQPRRGMWERSERFYIPGLHGDYDNEFRKYVDQRVYQAIWGPMPAHDVENPTGPQPPVKDYRRDNYNWGVGEEADYISFLPIFNPQNTHWVLRDDVIGYEGITTPRRATIVTHSRLSRRLLQQMHQENLYGRHIGSEMFPQTIALLHGYKALYAPHPIWSDKPWKLERLDRWFNSGINGKSGNTIDSPFSWGREARFEDLSWYYRCNIPGRLYWNFLGWEKDNTGGPDVRTPRPLSGNSHGLLTDHLQYERRYGRHVLPSMLFHPIKDVQPNADSMSYRLPT</sequence>
<dbReference type="EMBL" id="RCNU01000016">
    <property type="protein sequence ID" value="RWQ91851.1"/>
    <property type="molecule type" value="Genomic_DNA"/>
</dbReference>
<keyword evidence="1" id="KW-0812">Transmembrane</keyword>
<reference evidence="2 3" key="1">
    <citation type="journal article" date="2018" name="Front. Microbiol.">
        <title>Genomic and genetic insights into a cosmopolitan fungus, Paecilomyces variotii (Eurotiales).</title>
        <authorList>
            <person name="Urquhart A.S."/>
            <person name="Mondo S.J."/>
            <person name="Makela M.R."/>
            <person name="Hane J.K."/>
            <person name="Wiebenga A."/>
            <person name="He G."/>
            <person name="Mihaltcheva S."/>
            <person name="Pangilinan J."/>
            <person name="Lipzen A."/>
            <person name="Barry K."/>
            <person name="de Vries R.P."/>
            <person name="Grigoriev I.V."/>
            <person name="Idnurm A."/>
        </authorList>
    </citation>
    <scope>NUCLEOTIDE SEQUENCE [LARGE SCALE GENOMIC DNA]</scope>
    <source>
        <strain evidence="2 3">CBS 101075</strain>
    </source>
</reference>
<gene>
    <name evidence="2" type="ORF">C8Q69DRAFT_118312</name>
</gene>
<keyword evidence="1" id="KW-1133">Transmembrane helix</keyword>
<name>A0A443HJ42_BYSSP</name>